<dbReference type="GO" id="GO:0004553">
    <property type="term" value="F:hydrolase activity, hydrolyzing O-glycosyl compounds"/>
    <property type="evidence" value="ECO:0007669"/>
    <property type="project" value="UniProtKB-ARBA"/>
</dbReference>
<dbReference type="RefSeq" id="WP_184176889.1">
    <property type="nucleotide sequence ID" value="NZ_JACHGF010000008.1"/>
</dbReference>
<comment type="caution">
    <text evidence="7">The sequence shown here is derived from an EMBL/GenBank/DDBJ whole genome shotgun (WGS) entry which is preliminary data.</text>
</comment>
<dbReference type="Gene3D" id="2.60.40.1120">
    <property type="entry name" value="Carboxypeptidase-like, regulatory domain"/>
    <property type="match status" value="1"/>
</dbReference>
<feature type="region of interest" description="Disordered" evidence="5">
    <location>
        <begin position="245"/>
        <end position="273"/>
    </location>
</feature>
<protein>
    <submittedName>
        <fullName evidence="7">Outer membrane protein OmpA-like peptidoglycan-associated protein</fullName>
    </submittedName>
</protein>
<name>A0A840TT75_9BACT</name>
<sequence length="478" mass="53828">MNQSSFFIFLDMNFVNKWLLVFLGLWLGCSLSASAQRRLTYDFSHGLACTEGDGPALQPLGTPGKIMDEFIPALDSARRTVYAFEANSGLQFNNKEAKGFLDKSYTVEMYFRLAELDSWKRVLDFKNRKSDNGPYVYHAKLNFFNFATGENAPFKPGEYAHYVFSRDIVTRNIKMYVNGESKVEFIDPNQEAVLDLDQVLNFFQDDLIAGNEASAGAVAYIRLYDEVKDPVFVQGSYRRIAQNLKELKTPPPPPTKVQAETPPPPPPAKVPEPSGLVEITGKVYDGRNLSFLPNANVEVRHTDDNSVIAQARAVNGLYTVQVPPAHRYRITALSPGYEPRSIYVDLKQVSSKTETLISLLPERFDKPLVSLPFPQSKDSLDQATKTKLDALVVLLKERPDLHIQLQGHTDNVGDFEKNVLLSWQRVVMVKNYLIERGIDANRIDGQGYGSVRPIATSQSEISRQTNRRVEVWGVPTKR</sequence>
<dbReference type="InterPro" id="IPR036737">
    <property type="entry name" value="OmpA-like_sf"/>
</dbReference>
<dbReference type="SUPFAM" id="SSF49899">
    <property type="entry name" value="Concanavalin A-like lectins/glucanases"/>
    <property type="match status" value="1"/>
</dbReference>
<organism evidence="7 8">
    <name type="scientific">Rhabdobacter roseus</name>
    <dbReference type="NCBI Taxonomy" id="1655419"/>
    <lineage>
        <taxon>Bacteria</taxon>
        <taxon>Pseudomonadati</taxon>
        <taxon>Bacteroidota</taxon>
        <taxon>Cytophagia</taxon>
        <taxon>Cytophagales</taxon>
        <taxon>Cytophagaceae</taxon>
        <taxon>Rhabdobacter</taxon>
    </lineage>
</organism>
<dbReference type="Pfam" id="PF00691">
    <property type="entry name" value="OmpA"/>
    <property type="match status" value="1"/>
</dbReference>
<evidence type="ECO:0000256" key="2">
    <source>
        <dbReference type="ARBA" id="ARBA00023136"/>
    </source>
</evidence>
<evidence type="ECO:0000313" key="7">
    <source>
        <dbReference type="EMBL" id="MBB5286095.1"/>
    </source>
</evidence>
<dbReference type="Proteomes" id="UP000557307">
    <property type="component" value="Unassembled WGS sequence"/>
</dbReference>
<dbReference type="SUPFAM" id="SSF49464">
    <property type="entry name" value="Carboxypeptidase regulatory domain-like"/>
    <property type="match status" value="1"/>
</dbReference>
<dbReference type="GO" id="GO:0009279">
    <property type="term" value="C:cell outer membrane"/>
    <property type="evidence" value="ECO:0007669"/>
    <property type="project" value="UniProtKB-SubCell"/>
</dbReference>
<keyword evidence="8" id="KW-1185">Reference proteome</keyword>
<reference evidence="7 8" key="1">
    <citation type="submission" date="2020-08" db="EMBL/GenBank/DDBJ databases">
        <title>Genomic Encyclopedia of Type Strains, Phase IV (KMG-IV): sequencing the most valuable type-strain genomes for metagenomic binning, comparative biology and taxonomic classification.</title>
        <authorList>
            <person name="Goeker M."/>
        </authorList>
    </citation>
    <scope>NUCLEOTIDE SEQUENCE [LARGE SCALE GENOMIC DNA]</scope>
    <source>
        <strain evidence="7 8">DSM 105074</strain>
    </source>
</reference>
<gene>
    <name evidence="7" type="ORF">HNQ92_004255</name>
</gene>
<evidence type="ECO:0000256" key="1">
    <source>
        <dbReference type="ARBA" id="ARBA00004442"/>
    </source>
</evidence>
<dbReference type="EMBL" id="JACHGF010000008">
    <property type="protein sequence ID" value="MBB5286095.1"/>
    <property type="molecule type" value="Genomic_DNA"/>
</dbReference>
<evidence type="ECO:0000259" key="6">
    <source>
        <dbReference type="PROSITE" id="PS51123"/>
    </source>
</evidence>
<dbReference type="CDD" id="cd07185">
    <property type="entry name" value="OmpA_C-like"/>
    <property type="match status" value="1"/>
</dbReference>
<dbReference type="InterPro" id="IPR006665">
    <property type="entry name" value="OmpA-like"/>
</dbReference>
<dbReference type="InterPro" id="IPR050330">
    <property type="entry name" value="Bact_OuterMem_StrucFunc"/>
</dbReference>
<dbReference type="Pfam" id="PF13385">
    <property type="entry name" value="Laminin_G_3"/>
    <property type="match status" value="1"/>
</dbReference>
<dbReference type="GO" id="GO:0005975">
    <property type="term" value="P:carbohydrate metabolic process"/>
    <property type="evidence" value="ECO:0007669"/>
    <property type="project" value="UniProtKB-ARBA"/>
</dbReference>
<dbReference type="InterPro" id="IPR008969">
    <property type="entry name" value="CarboxyPept-like_regulatory"/>
</dbReference>
<dbReference type="AlphaFoldDB" id="A0A840TT75"/>
<dbReference type="PRINTS" id="PR01021">
    <property type="entry name" value="OMPADOMAIN"/>
</dbReference>
<keyword evidence="2 4" id="KW-0472">Membrane</keyword>
<comment type="subcellular location">
    <subcellularLocation>
        <location evidence="1">Cell outer membrane</location>
    </subcellularLocation>
</comment>
<evidence type="ECO:0000256" key="3">
    <source>
        <dbReference type="ARBA" id="ARBA00023237"/>
    </source>
</evidence>
<evidence type="ECO:0000256" key="4">
    <source>
        <dbReference type="PROSITE-ProRule" id="PRU00473"/>
    </source>
</evidence>
<evidence type="ECO:0000313" key="8">
    <source>
        <dbReference type="Proteomes" id="UP000557307"/>
    </source>
</evidence>
<feature type="compositionally biased region" description="Pro residues" evidence="5">
    <location>
        <begin position="249"/>
        <end position="270"/>
    </location>
</feature>
<dbReference type="Gene3D" id="2.60.120.200">
    <property type="match status" value="1"/>
</dbReference>
<feature type="domain" description="OmpA-like" evidence="6">
    <location>
        <begin position="360"/>
        <end position="477"/>
    </location>
</feature>
<dbReference type="SUPFAM" id="SSF103088">
    <property type="entry name" value="OmpA-like"/>
    <property type="match status" value="1"/>
</dbReference>
<dbReference type="PANTHER" id="PTHR30329">
    <property type="entry name" value="STATOR ELEMENT OF FLAGELLAR MOTOR COMPLEX"/>
    <property type="match status" value="1"/>
</dbReference>
<proteinExistence type="predicted"/>
<accession>A0A840TT75</accession>
<dbReference type="PANTHER" id="PTHR30329:SF21">
    <property type="entry name" value="LIPOPROTEIN YIAD-RELATED"/>
    <property type="match status" value="1"/>
</dbReference>
<keyword evidence="3" id="KW-0998">Cell outer membrane</keyword>
<dbReference type="InterPro" id="IPR013320">
    <property type="entry name" value="ConA-like_dom_sf"/>
</dbReference>
<dbReference type="InterPro" id="IPR006664">
    <property type="entry name" value="OMP_bac"/>
</dbReference>
<evidence type="ECO:0000256" key="5">
    <source>
        <dbReference type="SAM" id="MobiDB-lite"/>
    </source>
</evidence>
<dbReference type="PROSITE" id="PS51123">
    <property type="entry name" value="OMPA_2"/>
    <property type="match status" value="1"/>
</dbReference>
<dbReference type="Gene3D" id="3.30.1330.60">
    <property type="entry name" value="OmpA-like domain"/>
    <property type="match status" value="1"/>
</dbReference>